<organism evidence="3 4">
    <name type="scientific">Buddleja alternifolia</name>
    <dbReference type="NCBI Taxonomy" id="168488"/>
    <lineage>
        <taxon>Eukaryota</taxon>
        <taxon>Viridiplantae</taxon>
        <taxon>Streptophyta</taxon>
        <taxon>Embryophyta</taxon>
        <taxon>Tracheophyta</taxon>
        <taxon>Spermatophyta</taxon>
        <taxon>Magnoliopsida</taxon>
        <taxon>eudicotyledons</taxon>
        <taxon>Gunneridae</taxon>
        <taxon>Pentapetalae</taxon>
        <taxon>asterids</taxon>
        <taxon>lamiids</taxon>
        <taxon>Lamiales</taxon>
        <taxon>Scrophulariaceae</taxon>
        <taxon>Buddlejeae</taxon>
        <taxon>Buddleja</taxon>
    </lineage>
</organism>
<dbReference type="SUPFAM" id="SSF81383">
    <property type="entry name" value="F-box domain"/>
    <property type="match status" value="1"/>
</dbReference>
<evidence type="ECO:0000259" key="1">
    <source>
        <dbReference type="Pfam" id="PF00646"/>
    </source>
</evidence>
<dbReference type="EMBL" id="WHWC01000010">
    <property type="protein sequence ID" value="KAG8374961.1"/>
    <property type="molecule type" value="Genomic_DNA"/>
</dbReference>
<accession>A0AAV6WWZ1</accession>
<dbReference type="Pfam" id="PF03478">
    <property type="entry name" value="Beta-prop_KIB1-4"/>
    <property type="match status" value="1"/>
</dbReference>
<dbReference type="Proteomes" id="UP000826271">
    <property type="component" value="Unassembled WGS sequence"/>
</dbReference>
<evidence type="ECO:0000259" key="2">
    <source>
        <dbReference type="Pfam" id="PF03478"/>
    </source>
</evidence>
<protein>
    <recommendedName>
        <fullName evidence="5">F-box protein</fullName>
    </recommendedName>
</protein>
<keyword evidence="4" id="KW-1185">Reference proteome</keyword>
<sequence>MFSLDSRTYPEWADLPIELSAVIANHVTSIYDYISFRGVCKSWRSAATFDNFDRAFPRLPGLMYVTKEQKEENWKKENRCLRSYHVPNIVNFLDVSMNKTYKISDFPPTAERRYVSCRGWILSVWGVDVHLTHPVWRIRIELPTTNTFSSLINTSHSHDGNGISISKMVLSDSPTLKVDLVVMVIWGGDNQLGFSRPGDSSWTVIAASDDEKFSDIIYHNGRLYALDVNRRIVECDIHGPNPTQIRQVFSLPSYDPDFSMVARRCTWYLVETSGKFLIVARHFGTSRCRIFELDLKGGIHKEVDDLGNKALFLGCNSSLCVELSTWNEIKPNCIYFSDVNVYCLSDKGFHRFVYRSAAGSIPAPATWVMPSF</sequence>
<comment type="caution">
    <text evidence="3">The sequence shown here is derived from an EMBL/GenBank/DDBJ whole genome shotgun (WGS) entry which is preliminary data.</text>
</comment>
<dbReference type="PANTHER" id="PTHR44259:SF108">
    <property type="entry name" value="F-BOX PROTEIN SKIP23-LIKE"/>
    <property type="match status" value="1"/>
</dbReference>
<dbReference type="PANTHER" id="PTHR44259">
    <property type="entry name" value="OS07G0183000 PROTEIN-RELATED"/>
    <property type="match status" value="1"/>
</dbReference>
<evidence type="ECO:0000313" key="3">
    <source>
        <dbReference type="EMBL" id="KAG8374961.1"/>
    </source>
</evidence>
<name>A0AAV6WWZ1_9LAMI</name>
<proteinExistence type="predicted"/>
<evidence type="ECO:0008006" key="5">
    <source>
        <dbReference type="Google" id="ProtNLM"/>
    </source>
</evidence>
<dbReference type="AlphaFoldDB" id="A0AAV6WWZ1"/>
<feature type="domain" description="KIB1-4 beta-propeller" evidence="2">
    <location>
        <begin position="92"/>
        <end position="345"/>
    </location>
</feature>
<dbReference type="Pfam" id="PF00646">
    <property type="entry name" value="F-box"/>
    <property type="match status" value="1"/>
</dbReference>
<dbReference type="InterPro" id="IPR050942">
    <property type="entry name" value="F-box_BR-signaling"/>
</dbReference>
<feature type="domain" description="F-box" evidence="1">
    <location>
        <begin position="12"/>
        <end position="52"/>
    </location>
</feature>
<dbReference type="InterPro" id="IPR036047">
    <property type="entry name" value="F-box-like_dom_sf"/>
</dbReference>
<gene>
    <name evidence="3" type="ORF">BUALT_Bualt10G0050100</name>
</gene>
<reference evidence="3" key="1">
    <citation type="submission" date="2019-10" db="EMBL/GenBank/DDBJ databases">
        <authorList>
            <person name="Zhang R."/>
            <person name="Pan Y."/>
            <person name="Wang J."/>
            <person name="Ma R."/>
            <person name="Yu S."/>
        </authorList>
    </citation>
    <scope>NUCLEOTIDE SEQUENCE</scope>
    <source>
        <strain evidence="3">LA-IB0</strain>
        <tissue evidence="3">Leaf</tissue>
    </source>
</reference>
<dbReference type="InterPro" id="IPR001810">
    <property type="entry name" value="F-box_dom"/>
</dbReference>
<dbReference type="InterPro" id="IPR005174">
    <property type="entry name" value="KIB1-4_b-propeller"/>
</dbReference>
<evidence type="ECO:0000313" key="4">
    <source>
        <dbReference type="Proteomes" id="UP000826271"/>
    </source>
</evidence>